<protein>
    <recommendedName>
        <fullName evidence="4">serine-type D-Ala-D-Ala carboxypeptidase</fullName>
        <ecNumber evidence="4">3.4.16.4</ecNumber>
    </recommendedName>
</protein>
<organism evidence="17 18">
    <name type="scientific">Fervidibacillus halotolerans</name>
    <dbReference type="NCBI Taxonomy" id="2980027"/>
    <lineage>
        <taxon>Bacteria</taxon>
        <taxon>Bacillati</taxon>
        <taxon>Bacillota</taxon>
        <taxon>Bacilli</taxon>
        <taxon>Bacillales</taxon>
        <taxon>Bacillaceae</taxon>
        <taxon>Fervidibacillus</taxon>
    </lineage>
</organism>
<evidence type="ECO:0000256" key="14">
    <source>
        <dbReference type="PIRSR" id="PIRSR618044-2"/>
    </source>
</evidence>
<evidence type="ECO:0000256" key="1">
    <source>
        <dbReference type="ARBA" id="ARBA00003217"/>
    </source>
</evidence>
<dbReference type="Gene3D" id="3.40.710.10">
    <property type="entry name" value="DD-peptidase/beta-lactamase superfamily"/>
    <property type="match status" value="1"/>
</dbReference>
<dbReference type="GO" id="GO:0006508">
    <property type="term" value="P:proteolysis"/>
    <property type="evidence" value="ECO:0007669"/>
    <property type="project" value="UniProtKB-KW"/>
</dbReference>
<keyword evidence="8" id="KW-0378">Hydrolase</keyword>
<evidence type="ECO:0000256" key="15">
    <source>
        <dbReference type="RuleBase" id="RU004016"/>
    </source>
</evidence>
<keyword evidence="6" id="KW-0645">Protease</keyword>
<dbReference type="GO" id="GO:0071555">
    <property type="term" value="P:cell wall organization"/>
    <property type="evidence" value="ECO:0007669"/>
    <property type="project" value="UniProtKB-KW"/>
</dbReference>
<name>A0A9E8RZX1_9BACI</name>
<comment type="catalytic activity">
    <reaction evidence="12">
        <text>Preferential cleavage: (Ac)2-L-Lys-D-Ala-|-D-Ala. Also transpeptidation of peptidyl-alanyl moieties that are N-acyl substituents of D-alanine.</text>
        <dbReference type="EC" id="3.4.16.4"/>
    </reaction>
</comment>
<feature type="binding site" evidence="14">
    <location>
        <position position="228"/>
    </location>
    <ligand>
        <name>substrate</name>
    </ligand>
</feature>
<dbReference type="PRINTS" id="PR00725">
    <property type="entry name" value="DADACBPTASE1"/>
</dbReference>
<dbReference type="SUPFAM" id="SSF56601">
    <property type="entry name" value="beta-lactamase/transpeptidase-like"/>
    <property type="match status" value="1"/>
</dbReference>
<comment type="similarity">
    <text evidence="3 15">Belongs to the peptidase S11 family.</text>
</comment>
<accession>A0A9E8RZX1</accession>
<proteinExistence type="inferred from homology"/>
<dbReference type="EC" id="3.4.16.4" evidence="4"/>
<dbReference type="InterPro" id="IPR012338">
    <property type="entry name" value="Beta-lactam/transpept-like"/>
</dbReference>
<dbReference type="InterPro" id="IPR012907">
    <property type="entry name" value="Peptidase_S11_C"/>
</dbReference>
<dbReference type="InterPro" id="IPR015956">
    <property type="entry name" value="Peniciliin-bd_prot_C_sf"/>
</dbReference>
<evidence type="ECO:0000256" key="2">
    <source>
        <dbReference type="ARBA" id="ARBA00004752"/>
    </source>
</evidence>
<comment type="function">
    <text evidence="1">Removes C-terminal D-alanyl residues from sugar-peptide cell wall precursors.</text>
</comment>
<dbReference type="EMBL" id="CP106877">
    <property type="protein sequence ID" value="WAA13818.1"/>
    <property type="molecule type" value="Genomic_DNA"/>
</dbReference>
<evidence type="ECO:0000256" key="9">
    <source>
        <dbReference type="ARBA" id="ARBA00022960"/>
    </source>
</evidence>
<evidence type="ECO:0000256" key="3">
    <source>
        <dbReference type="ARBA" id="ARBA00007164"/>
    </source>
</evidence>
<evidence type="ECO:0000256" key="10">
    <source>
        <dbReference type="ARBA" id="ARBA00022984"/>
    </source>
</evidence>
<keyword evidence="11" id="KW-0961">Cell wall biogenesis/degradation</keyword>
<evidence type="ECO:0000256" key="11">
    <source>
        <dbReference type="ARBA" id="ARBA00023316"/>
    </source>
</evidence>
<evidence type="ECO:0000256" key="4">
    <source>
        <dbReference type="ARBA" id="ARBA00012448"/>
    </source>
</evidence>
<dbReference type="Pfam" id="PF07943">
    <property type="entry name" value="PBP5_C"/>
    <property type="match status" value="1"/>
</dbReference>
<dbReference type="Pfam" id="PF00768">
    <property type="entry name" value="Peptidase_S11"/>
    <property type="match status" value="1"/>
</dbReference>
<dbReference type="PANTHER" id="PTHR21581">
    <property type="entry name" value="D-ALANYL-D-ALANINE CARBOXYPEPTIDASE"/>
    <property type="match status" value="1"/>
</dbReference>
<dbReference type="GO" id="GO:0009252">
    <property type="term" value="P:peptidoglycan biosynthetic process"/>
    <property type="evidence" value="ECO:0007669"/>
    <property type="project" value="UniProtKB-KW"/>
</dbReference>
<dbReference type="PANTHER" id="PTHR21581:SF6">
    <property type="entry name" value="TRAFFICKING PROTEIN PARTICLE COMPLEX SUBUNIT 12"/>
    <property type="match status" value="1"/>
</dbReference>
<keyword evidence="7" id="KW-0732">Signal</keyword>
<feature type="active site" evidence="13">
    <location>
        <position position="122"/>
    </location>
</feature>
<dbReference type="InterPro" id="IPR018044">
    <property type="entry name" value="Peptidase_S11"/>
</dbReference>
<reference evidence="17" key="1">
    <citation type="submission" date="2022-09" db="EMBL/GenBank/DDBJ databases">
        <title>Complete Genomes of Fervidibacillus albus and Fervidibacillus halotolerans isolated from tidal flat sediments.</title>
        <authorList>
            <person name="Kwon K.K."/>
            <person name="Yang S.-H."/>
            <person name="Park M.J."/>
            <person name="Oh H.-M."/>
        </authorList>
    </citation>
    <scope>NUCLEOTIDE SEQUENCE</scope>
    <source>
        <strain evidence="17">MEBiC13594</strain>
    </source>
</reference>
<dbReference type="SUPFAM" id="SSF69189">
    <property type="entry name" value="Penicillin-binding protein associated domain"/>
    <property type="match status" value="1"/>
</dbReference>
<evidence type="ECO:0000313" key="17">
    <source>
        <dbReference type="EMBL" id="WAA13818.1"/>
    </source>
</evidence>
<feature type="active site" description="Acyl-ester intermediate" evidence="13">
    <location>
        <position position="62"/>
    </location>
</feature>
<keyword evidence="10" id="KW-0573">Peptidoglycan synthesis</keyword>
<evidence type="ECO:0000256" key="12">
    <source>
        <dbReference type="ARBA" id="ARBA00034000"/>
    </source>
</evidence>
<dbReference type="Gene3D" id="2.60.410.10">
    <property type="entry name" value="D-Ala-D-Ala carboxypeptidase, C-terminal domain"/>
    <property type="match status" value="1"/>
</dbReference>
<evidence type="ECO:0000256" key="5">
    <source>
        <dbReference type="ARBA" id="ARBA00022645"/>
    </source>
</evidence>
<feature type="domain" description="Peptidase S11 D-Ala-D-Ala carboxypeptidase A C-terminal" evidence="16">
    <location>
        <begin position="278"/>
        <end position="368"/>
    </location>
</feature>
<gene>
    <name evidence="17" type="ORF">OE105_06885</name>
</gene>
<dbReference type="KEGG" id="fhl:OE105_06885"/>
<evidence type="ECO:0000259" key="16">
    <source>
        <dbReference type="SMART" id="SM00936"/>
    </source>
</evidence>
<dbReference type="AlphaFoldDB" id="A0A9E8RZX1"/>
<feature type="active site" description="Proton acceptor" evidence="13">
    <location>
        <position position="65"/>
    </location>
</feature>
<dbReference type="SMART" id="SM00936">
    <property type="entry name" value="PBP5_C"/>
    <property type="match status" value="1"/>
</dbReference>
<dbReference type="Proteomes" id="UP001164726">
    <property type="component" value="Chromosome"/>
</dbReference>
<dbReference type="GO" id="GO:0008360">
    <property type="term" value="P:regulation of cell shape"/>
    <property type="evidence" value="ECO:0007669"/>
    <property type="project" value="UniProtKB-KW"/>
</dbReference>
<dbReference type="GO" id="GO:0009002">
    <property type="term" value="F:serine-type D-Ala-D-Ala carboxypeptidase activity"/>
    <property type="evidence" value="ECO:0007669"/>
    <property type="project" value="UniProtKB-EC"/>
</dbReference>
<comment type="pathway">
    <text evidence="2">Cell wall biogenesis; peptidoglycan biosynthesis.</text>
</comment>
<keyword evidence="9" id="KW-0133">Cell shape</keyword>
<dbReference type="InterPro" id="IPR037167">
    <property type="entry name" value="Peptidase_S11_C_sf"/>
</dbReference>
<evidence type="ECO:0000256" key="7">
    <source>
        <dbReference type="ARBA" id="ARBA00022729"/>
    </source>
</evidence>
<dbReference type="InterPro" id="IPR001967">
    <property type="entry name" value="Peptidase_S11_N"/>
</dbReference>
<keyword evidence="18" id="KW-1185">Reference proteome</keyword>
<evidence type="ECO:0000256" key="8">
    <source>
        <dbReference type="ARBA" id="ARBA00022801"/>
    </source>
</evidence>
<evidence type="ECO:0000256" key="13">
    <source>
        <dbReference type="PIRSR" id="PIRSR618044-1"/>
    </source>
</evidence>
<keyword evidence="5 17" id="KW-0121">Carboxypeptidase</keyword>
<evidence type="ECO:0000256" key="6">
    <source>
        <dbReference type="ARBA" id="ARBA00022670"/>
    </source>
</evidence>
<evidence type="ECO:0000313" key="18">
    <source>
        <dbReference type="Proteomes" id="UP001164726"/>
    </source>
</evidence>
<sequence length="387" mass="43588">MRRLYLLPVIFLALSVLVPQVGYAEEQAIELADQAKSALLMEMETGTILYEKNSDERLSPASMTKIMTMLLMMEALEKGKIRLDEKIRTSEYAASMGGSQIFLEEGEEMTVDELLQAIAIGSANDASVVMAERIAGSEKAFVQMMNERAQQLGLKNTKFQNSTGLPAEDHYSSAKDMAIMARELLKYDIITKYTGQYESYLREGTKKKFWLVNTNRLVKFYPGVDGLKTGFTSEAKYCLTATAKRDGMRIIAVIFGAPTSKERNRQISKMFDYAYSQFETVPLYKKGQTVGEVVVQKGEKQKLKAETESPISILVKKGEKVENIKKELEFEKVKAPVKKGDRIGTIKISENGNTIIEKSLVAGETIHPASWWTLYKRTFKHLMKIES</sequence>